<gene>
    <name evidence="4" type="ORF">SAMN02745163_01356</name>
</gene>
<dbReference type="GO" id="GO:0030313">
    <property type="term" value="C:cell envelope"/>
    <property type="evidence" value="ECO:0007669"/>
    <property type="project" value="UniProtKB-SubCell"/>
</dbReference>
<evidence type="ECO:0000313" key="5">
    <source>
        <dbReference type="Proteomes" id="UP000184310"/>
    </source>
</evidence>
<dbReference type="AlphaFoldDB" id="A0A1M6GQY9"/>
<comment type="subcellular location">
    <subcellularLocation>
        <location evidence="1">Cell envelope</location>
    </subcellularLocation>
</comment>
<reference evidence="4 5" key="1">
    <citation type="submission" date="2016-11" db="EMBL/GenBank/DDBJ databases">
        <authorList>
            <person name="Jaros S."/>
            <person name="Januszkiewicz K."/>
            <person name="Wedrychowicz H."/>
        </authorList>
    </citation>
    <scope>NUCLEOTIDE SEQUENCE [LARGE SCALE GENOMIC DNA]</scope>
    <source>
        <strain evidence="4 5">DSM 21758</strain>
    </source>
</reference>
<evidence type="ECO:0000259" key="3">
    <source>
        <dbReference type="PROSITE" id="PS50853"/>
    </source>
</evidence>
<dbReference type="InterPro" id="IPR042229">
    <property type="entry name" value="Listeria/Bacterioides_rpt_sf"/>
</dbReference>
<feature type="chain" id="PRO_5012002674" evidence="2">
    <location>
        <begin position="30"/>
        <end position="738"/>
    </location>
</feature>
<dbReference type="PANTHER" id="PTHR45661:SF3">
    <property type="entry name" value="IG-LIKE DOMAIN-CONTAINING PROTEIN"/>
    <property type="match status" value="1"/>
</dbReference>
<protein>
    <submittedName>
        <fullName evidence="4">Listeria/Bacterioides repeat-containing protein</fullName>
    </submittedName>
</protein>
<dbReference type="EMBL" id="FQZB01000006">
    <property type="protein sequence ID" value="SHJ12322.1"/>
    <property type="molecule type" value="Genomic_DNA"/>
</dbReference>
<dbReference type="SMART" id="SM00060">
    <property type="entry name" value="FN3"/>
    <property type="match status" value="3"/>
</dbReference>
<feature type="domain" description="Fibronectin type-III" evidence="3">
    <location>
        <begin position="555"/>
        <end position="648"/>
    </location>
</feature>
<dbReference type="InterPro" id="IPR013378">
    <property type="entry name" value="InlB-like_B-rpt"/>
</dbReference>
<accession>A0A1M6GQY9</accession>
<keyword evidence="2" id="KW-0732">Signal</keyword>
<dbReference type="CDD" id="cd00063">
    <property type="entry name" value="FN3"/>
    <property type="match status" value="3"/>
</dbReference>
<evidence type="ECO:0000313" key="4">
    <source>
        <dbReference type="EMBL" id="SHJ12322.1"/>
    </source>
</evidence>
<keyword evidence="5" id="KW-1185">Reference proteome</keyword>
<name>A0A1M6GQY9_9CLOT</name>
<dbReference type="InterPro" id="IPR003961">
    <property type="entry name" value="FN3_dom"/>
</dbReference>
<dbReference type="SUPFAM" id="SSF49265">
    <property type="entry name" value="Fibronectin type III"/>
    <property type="match status" value="2"/>
</dbReference>
<dbReference type="Pfam" id="PF13306">
    <property type="entry name" value="LRR_5"/>
    <property type="match status" value="2"/>
</dbReference>
<dbReference type="Gene3D" id="3.80.10.10">
    <property type="entry name" value="Ribonuclease Inhibitor"/>
    <property type="match status" value="2"/>
</dbReference>
<dbReference type="Gene3D" id="2.60.40.10">
    <property type="entry name" value="Immunoglobulins"/>
    <property type="match status" value="3"/>
</dbReference>
<organism evidence="4 5">
    <name type="scientific">Clostridium cavendishii DSM 21758</name>
    <dbReference type="NCBI Taxonomy" id="1121302"/>
    <lineage>
        <taxon>Bacteria</taxon>
        <taxon>Bacillati</taxon>
        <taxon>Bacillota</taxon>
        <taxon>Clostridia</taxon>
        <taxon>Eubacteriales</taxon>
        <taxon>Clostridiaceae</taxon>
        <taxon>Clostridium</taxon>
    </lineage>
</organism>
<evidence type="ECO:0000256" key="2">
    <source>
        <dbReference type="SAM" id="SignalP"/>
    </source>
</evidence>
<dbReference type="STRING" id="1121302.SAMN02745163_01356"/>
<dbReference type="SUPFAM" id="SSF52058">
    <property type="entry name" value="L domain-like"/>
    <property type="match status" value="1"/>
</dbReference>
<evidence type="ECO:0000256" key="1">
    <source>
        <dbReference type="ARBA" id="ARBA00004196"/>
    </source>
</evidence>
<dbReference type="InterPro" id="IPR013783">
    <property type="entry name" value="Ig-like_fold"/>
</dbReference>
<feature type="domain" description="Fibronectin type-III" evidence="3">
    <location>
        <begin position="649"/>
        <end position="738"/>
    </location>
</feature>
<dbReference type="InterPro" id="IPR032675">
    <property type="entry name" value="LRR_dom_sf"/>
</dbReference>
<dbReference type="InterPro" id="IPR036116">
    <property type="entry name" value="FN3_sf"/>
</dbReference>
<proteinExistence type="predicted"/>
<dbReference type="PROSITE" id="PS50853">
    <property type="entry name" value="FN3"/>
    <property type="match status" value="3"/>
</dbReference>
<sequence length="738" mass="79639">MKNKRLRMLSVILVFISLFLSFNVMPALATTTGTDAKGFTWQSDDGITYSITGYNGSDTNITIPSSIDGHTVTSIANNAFKNKALTNVIIPDTVTSIGGFAFYYCSSLVNISIPNSVTSIGDSAFAYCTSLPSITLPTNLSNIGNCTFQDCKAFTGITIPDSVKSIGIYAFLECNSLASITIPSGVTSIGEGAFKDCKSLKSVIMPDSVTSVGNYLFYNCQLLSIVRLSNNLTDTGTFIFYNCFALTGVTLPSNLKNIGNSSFENCTALTNITIPNGVVRIGYRAFIMCKVLQNITIPNTVKTIDFNAFAHCYSFTNITIPDSVTSIGDYAFYYCTSLTGVTIPQSVTSIGFLTFNSCNSDFKIKGIPSSYAQGYAVSNSIPFQELYITKNTVAFNSQGGSIVGNLQVDNNNLITAPTSPTKTGYTFGGWYKELACITPWNFTTDKVTNNMTLFAKWITNPAIPTNIKAISTGYDAISTSWNQVTLASGYEIWRSTSSTGTYNLISKTTSTNYSDTGLVVGTSYYYKVRAYTMVGNVKAYSNFTSIVGAKPILGVPKVVPAVSSSYNSINTSWGLVPGASGYEIWRSTSDTGIYSLVGTVTGTVLSYNNVGLVTGTTYYYKIRAYRLVGQTKIYGNYATIVSAKVVPLIPANCKAVRTNSTSITTSWNPVVGATAYDVYRATSSNGVYSLVKVTTSLSFVNTGLIKGNTYYYKVKAYRVVGQTKVCSDFTNVVYAKTY</sequence>
<dbReference type="InterPro" id="IPR026906">
    <property type="entry name" value="LRR_5"/>
</dbReference>
<dbReference type="NCBIfam" id="TIGR02543">
    <property type="entry name" value="List_Bact_rpt"/>
    <property type="match status" value="1"/>
</dbReference>
<dbReference type="Gene3D" id="3.40.50.12480">
    <property type="match status" value="1"/>
</dbReference>
<dbReference type="Proteomes" id="UP000184310">
    <property type="component" value="Unassembled WGS sequence"/>
</dbReference>
<dbReference type="PANTHER" id="PTHR45661">
    <property type="entry name" value="SURFACE ANTIGEN"/>
    <property type="match status" value="1"/>
</dbReference>
<feature type="domain" description="Fibronectin type-III" evidence="3">
    <location>
        <begin position="463"/>
        <end position="552"/>
    </location>
</feature>
<dbReference type="RefSeq" id="WP_072985925.1">
    <property type="nucleotide sequence ID" value="NZ_FQZB01000006.1"/>
</dbReference>
<feature type="signal peptide" evidence="2">
    <location>
        <begin position="1"/>
        <end position="29"/>
    </location>
</feature>
<dbReference type="Pfam" id="PF09479">
    <property type="entry name" value="Flg_new"/>
    <property type="match status" value="1"/>
</dbReference>
<dbReference type="OrthoDB" id="1884580at2"/>
<dbReference type="InterPro" id="IPR053139">
    <property type="entry name" value="Surface_bspA-like"/>
</dbReference>
<dbReference type="Gene3D" id="2.60.40.4270">
    <property type="entry name" value="Listeria-Bacteroides repeat domain"/>
    <property type="match status" value="1"/>
</dbReference>